<evidence type="ECO:0000313" key="9">
    <source>
        <dbReference type="Proteomes" id="UP000198897"/>
    </source>
</evidence>
<keyword evidence="3 6" id="KW-0812">Transmembrane</keyword>
<feature type="transmembrane region" description="Helical" evidence="6">
    <location>
        <begin position="57"/>
        <end position="79"/>
    </location>
</feature>
<keyword evidence="9" id="KW-1185">Reference proteome</keyword>
<evidence type="ECO:0000256" key="3">
    <source>
        <dbReference type="ARBA" id="ARBA00022692"/>
    </source>
</evidence>
<gene>
    <name evidence="8" type="ORF">SAMN05216353_12157</name>
</gene>
<evidence type="ECO:0000256" key="4">
    <source>
        <dbReference type="ARBA" id="ARBA00022989"/>
    </source>
</evidence>
<evidence type="ECO:0000256" key="1">
    <source>
        <dbReference type="ARBA" id="ARBA00004141"/>
    </source>
</evidence>
<dbReference type="EMBL" id="FOOG01000021">
    <property type="protein sequence ID" value="SFG06656.1"/>
    <property type="molecule type" value="Genomic_DNA"/>
</dbReference>
<name>A0A1I2NYX1_9BACI</name>
<feature type="transmembrane region" description="Helical" evidence="6">
    <location>
        <begin position="250"/>
        <end position="273"/>
    </location>
</feature>
<evidence type="ECO:0000256" key="2">
    <source>
        <dbReference type="ARBA" id="ARBA00022448"/>
    </source>
</evidence>
<dbReference type="AlphaFoldDB" id="A0A1I2NYX1"/>
<accession>A0A1I2NYX1</accession>
<feature type="transmembrane region" description="Helical" evidence="6">
    <location>
        <begin position="91"/>
        <end position="115"/>
    </location>
</feature>
<dbReference type="PANTHER" id="PTHR43759">
    <property type="entry name" value="TREHALOSE TRANSPORT SYSTEM PERMEASE PROTEIN SUGA"/>
    <property type="match status" value="1"/>
</dbReference>
<keyword evidence="2 6" id="KW-0813">Transport</keyword>
<dbReference type="SUPFAM" id="SSF161098">
    <property type="entry name" value="MetI-like"/>
    <property type="match status" value="1"/>
</dbReference>
<sequence length="286" mass="32319">MKLFNNKSVYLLIPALLFLLLPLYGFFAAIVQSLSGGSGWTLEYYSSLFESSRFLSAIWFSIRTTLIATILSLIIGVLITRSFYPYLEHHVPRLLVWLPMLFPHFVWGYMIILLLSETGLAAQLLVEAGVITDSSAFPIWTRDPQGIGIIITYIWKEVPFVILMLLPVYSSIKPGYYDLVETLGGSKVRQFTAVEWPAIFPVLMEIALIVFSFTISAYEVPALMGTTFPEMISVLSYEWFYGSGWEDRPMAFAAMVSLSLLILAFSAAGFSILQKKRWRAMRGRSV</sequence>
<feature type="domain" description="ABC transmembrane type-1" evidence="7">
    <location>
        <begin position="54"/>
        <end position="269"/>
    </location>
</feature>
<dbReference type="CDD" id="cd06261">
    <property type="entry name" value="TM_PBP2"/>
    <property type="match status" value="1"/>
</dbReference>
<feature type="transmembrane region" description="Helical" evidence="6">
    <location>
        <begin position="147"/>
        <end position="169"/>
    </location>
</feature>
<dbReference type="InterPro" id="IPR035906">
    <property type="entry name" value="MetI-like_sf"/>
</dbReference>
<dbReference type="InterPro" id="IPR052730">
    <property type="entry name" value="Sugar_ABC_transporter"/>
</dbReference>
<evidence type="ECO:0000256" key="6">
    <source>
        <dbReference type="RuleBase" id="RU363032"/>
    </source>
</evidence>
<protein>
    <submittedName>
        <fullName evidence="8">Putative spermidine/putrescine transport system permease protein</fullName>
    </submittedName>
</protein>
<evidence type="ECO:0000259" key="7">
    <source>
        <dbReference type="PROSITE" id="PS50928"/>
    </source>
</evidence>
<keyword evidence="5 6" id="KW-0472">Membrane</keyword>
<evidence type="ECO:0000256" key="5">
    <source>
        <dbReference type="ARBA" id="ARBA00023136"/>
    </source>
</evidence>
<dbReference type="Proteomes" id="UP000198897">
    <property type="component" value="Unassembled WGS sequence"/>
</dbReference>
<comment type="similarity">
    <text evidence="6">Belongs to the binding-protein-dependent transport system permease family.</text>
</comment>
<dbReference type="PROSITE" id="PS50928">
    <property type="entry name" value="ABC_TM1"/>
    <property type="match status" value="1"/>
</dbReference>
<dbReference type="RefSeq" id="WP_089752281.1">
    <property type="nucleotide sequence ID" value="NZ_FOOG01000021.1"/>
</dbReference>
<organism evidence="8 9">
    <name type="scientific">Halobacillus alkaliphilus</name>
    <dbReference type="NCBI Taxonomy" id="396056"/>
    <lineage>
        <taxon>Bacteria</taxon>
        <taxon>Bacillati</taxon>
        <taxon>Bacillota</taxon>
        <taxon>Bacilli</taxon>
        <taxon>Bacillales</taxon>
        <taxon>Bacillaceae</taxon>
        <taxon>Halobacillus</taxon>
    </lineage>
</organism>
<feature type="transmembrane region" description="Helical" evidence="6">
    <location>
        <begin position="196"/>
        <end position="218"/>
    </location>
</feature>
<dbReference type="PANTHER" id="PTHR43759:SF1">
    <property type="entry name" value="GLUCOSE IMPORT SYSTEM PERMEASE PROTEIN GLCT"/>
    <property type="match status" value="1"/>
</dbReference>
<dbReference type="GO" id="GO:0055085">
    <property type="term" value="P:transmembrane transport"/>
    <property type="evidence" value="ECO:0007669"/>
    <property type="project" value="InterPro"/>
</dbReference>
<evidence type="ECO:0000313" key="8">
    <source>
        <dbReference type="EMBL" id="SFG06656.1"/>
    </source>
</evidence>
<dbReference type="GO" id="GO:0005886">
    <property type="term" value="C:plasma membrane"/>
    <property type="evidence" value="ECO:0007669"/>
    <property type="project" value="UniProtKB-SubCell"/>
</dbReference>
<dbReference type="InterPro" id="IPR000515">
    <property type="entry name" value="MetI-like"/>
</dbReference>
<proteinExistence type="inferred from homology"/>
<comment type="subcellular location">
    <subcellularLocation>
        <location evidence="6">Cell membrane</location>
        <topology evidence="6">Multi-pass membrane protein</topology>
    </subcellularLocation>
    <subcellularLocation>
        <location evidence="1">Membrane</location>
        <topology evidence="1">Multi-pass membrane protein</topology>
    </subcellularLocation>
</comment>
<reference evidence="9" key="1">
    <citation type="submission" date="2016-10" db="EMBL/GenBank/DDBJ databases">
        <authorList>
            <person name="Varghese N."/>
            <person name="Submissions S."/>
        </authorList>
    </citation>
    <scope>NUCLEOTIDE SEQUENCE [LARGE SCALE GENOMIC DNA]</scope>
    <source>
        <strain evidence="9">FP5</strain>
    </source>
</reference>
<dbReference type="Gene3D" id="1.10.3720.10">
    <property type="entry name" value="MetI-like"/>
    <property type="match status" value="1"/>
</dbReference>
<dbReference type="Pfam" id="PF00528">
    <property type="entry name" value="BPD_transp_1"/>
    <property type="match status" value="1"/>
</dbReference>
<keyword evidence="4 6" id="KW-1133">Transmembrane helix</keyword>
<dbReference type="OrthoDB" id="9785836at2"/>